<reference evidence="10" key="1">
    <citation type="journal article" date="2021" name="PeerJ">
        <title>Extensive microbial diversity within the chicken gut microbiome revealed by metagenomics and culture.</title>
        <authorList>
            <person name="Gilroy R."/>
            <person name="Ravi A."/>
            <person name="Getino M."/>
            <person name="Pursley I."/>
            <person name="Horton D.L."/>
            <person name="Alikhan N.F."/>
            <person name="Baker D."/>
            <person name="Gharbi K."/>
            <person name="Hall N."/>
            <person name="Watson M."/>
            <person name="Adriaenssens E.M."/>
            <person name="Foster-Nyarko E."/>
            <person name="Jarju S."/>
            <person name="Secka A."/>
            <person name="Antonio M."/>
            <person name="Oren A."/>
            <person name="Chaudhuri R.R."/>
            <person name="La Ragione R."/>
            <person name="Hildebrand F."/>
            <person name="Pallen M.J."/>
        </authorList>
    </citation>
    <scope>NUCLEOTIDE SEQUENCE</scope>
    <source>
        <strain evidence="10">4100</strain>
    </source>
</reference>
<keyword evidence="5 7" id="KW-0472">Membrane</keyword>
<dbReference type="SUPFAM" id="SSF56935">
    <property type="entry name" value="Porins"/>
    <property type="match status" value="1"/>
</dbReference>
<evidence type="ECO:0000256" key="2">
    <source>
        <dbReference type="ARBA" id="ARBA00022448"/>
    </source>
</evidence>
<feature type="signal peptide" evidence="8">
    <location>
        <begin position="1"/>
        <end position="20"/>
    </location>
</feature>
<dbReference type="GO" id="GO:0009279">
    <property type="term" value="C:cell outer membrane"/>
    <property type="evidence" value="ECO:0007669"/>
    <property type="project" value="UniProtKB-SubCell"/>
</dbReference>
<keyword evidence="10" id="KW-0675">Receptor</keyword>
<keyword evidence="6 7" id="KW-0998">Cell outer membrane</keyword>
<evidence type="ECO:0000256" key="8">
    <source>
        <dbReference type="SAM" id="SignalP"/>
    </source>
</evidence>
<organism evidence="10 11">
    <name type="scientific">Candidatus Amulumruptor caecigallinarius</name>
    <dbReference type="NCBI Taxonomy" id="2109911"/>
    <lineage>
        <taxon>Bacteria</taxon>
        <taxon>Pseudomonadati</taxon>
        <taxon>Bacteroidota</taxon>
        <taxon>Bacteroidia</taxon>
        <taxon>Bacteroidales</taxon>
        <taxon>Muribaculaceae</taxon>
        <taxon>Candidatus Amulumruptor</taxon>
    </lineage>
</organism>
<feature type="chain" id="PRO_5037437383" evidence="8">
    <location>
        <begin position="21"/>
        <end position="1063"/>
    </location>
</feature>
<dbReference type="AlphaFoldDB" id="A0A921JHY4"/>
<evidence type="ECO:0000256" key="4">
    <source>
        <dbReference type="ARBA" id="ARBA00022692"/>
    </source>
</evidence>
<evidence type="ECO:0000313" key="11">
    <source>
        <dbReference type="Proteomes" id="UP000711407"/>
    </source>
</evidence>
<dbReference type="Gene3D" id="2.40.170.20">
    <property type="entry name" value="TonB-dependent receptor, beta-barrel domain"/>
    <property type="match status" value="1"/>
</dbReference>
<dbReference type="Gene3D" id="2.170.130.10">
    <property type="entry name" value="TonB-dependent receptor, plug domain"/>
    <property type="match status" value="1"/>
</dbReference>
<reference evidence="10" key="2">
    <citation type="submission" date="2021-09" db="EMBL/GenBank/DDBJ databases">
        <authorList>
            <person name="Gilroy R."/>
        </authorList>
    </citation>
    <scope>NUCLEOTIDE SEQUENCE</scope>
    <source>
        <strain evidence="10">4100</strain>
    </source>
</reference>
<evidence type="ECO:0000256" key="3">
    <source>
        <dbReference type="ARBA" id="ARBA00022452"/>
    </source>
</evidence>
<keyword evidence="3 7" id="KW-1134">Transmembrane beta strand</keyword>
<dbReference type="Gene3D" id="2.60.40.1120">
    <property type="entry name" value="Carboxypeptidase-like, regulatory domain"/>
    <property type="match status" value="1"/>
</dbReference>
<evidence type="ECO:0000313" key="10">
    <source>
        <dbReference type="EMBL" id="HJE38414.1"/>
    </source>
</evidence>
<dbReference type="SUPFAM" id="SSF49464">
    <property type="entry name" value="Carboxypeptidase regulatory domain-like"/>
    <property type="match status" value="1"/>
</dbReference>
<dbReference type="PROSITE" id="PS52016">
    <property type="entry name" value="TONB_DEPENDENT_REC_3"/>
    <property type="match status" value="1"/>
</dbReference>
<dbReference type="FunFam" id="2.170.130.10:FF:000003">
    <property type="entry name" value="SusC/RagA family TonB-linked outer membrane protein"/>
    <property type="match status" value="1"/>
</dbReference>
<accession>A0A921JHY4</accession>
<dbReference type="InterPro" id="IPR023996">
    <property type="entry name" value="TonB-dep_OMP_SusC/RagA"/>
</dbReference>
<proteinExistence type="inferred from homology"/>
<protein>
    <submittedName>
        <fullName evidence="10">TonB-dependent receptor</fullName>
    </submittedName>
</protein>
<dbReference type="InterPro" id="IPR012910">
    <property type="entry name" value="Plug_dom"/>
</dbReference>
<evidence type="ECO:0000256" key="1">
    <source>
        <dbReference type="ARBA" id="ARBA00004571"/>
    </source>
</evidence>
<sequence>MKKLLLLFVAVFALAVQASAQSRTVTGTVVSAEDDEPLVGATVMPIGGGTGTATNIDGQFTLSIPANVKELKISYVGMHAATVAATDGMTVKLVNSTNRLDEVMVVAYGTAKKSEYTGAASVVKSEQLQDALVTTVTSAIAGKVSGVQTLSSNGQPGTAPSVLIRGVGSINAGTQPLYVVDGMPYEGDINQLNPQDIESMTVLKDAASTALYGARGANGVILVTTKQGKRDDDVKITFDARWGANTRAIPNYDVITDTEQYLKMAGQAIYNNARYVNGVSGSSALATANSKLWSSLGYQIYTLPQGENFFLNENFDINPNATLGYSDGTYYYTPDDWIKDTFRNGFRQEYNLSLQGATDKINYYLSAGYLGNDGLIEGSHFKRFSTRLNVDYQMKPWLKVGANMSYVYTNSGYPGDQDTDASSSSGNAFFLAYQIGPVYPMYLRSADGNIVYDSATGNPVYDYGSKDYDAHGLSRNFMAGSNPVSMLLYDTEEYLTDFFNGKWYATITPIEGLNVTGTIGYTTNNERLHYLHTPLYGQSSTYGGQVIQMATNTTALTLQALASYSRTFNNVHNMDIMAGYESLERNVEYVEAAGSNLYDPFIPYVSNTIDDYGAYGMKYGYATRGILFRAKYNYDSKYFFMGSFRRDASSRFAKDHRWGNFWSVSGAWEIAKENFAKDWTWLDMLKFKASFGQNGNDNLGSTSYGYYYAYADMYKLSGGNGVWSDATLYFKGNPDITWETSNNFNIGFDYSFLDGKVAGTLEYFNRQTSDMLYFKPTSPSIGYSSIPMNIGSMRNNGVEFDVNYNVFNTKDIQWDINANITFGWNKVLKLHPDLNGEWISGSRIFREGESMYQYYLPQYAGVEPTTGLALYYAKDENGVEYTTTSATEAYNTNRKATGNMMPKGYGGFGTELKLYGFDLSLSFAYQFGGKIYDNTYAQLMYGGNITYLGQAMHKDLLNAWTPTNTNTDVPRLATDDSYTTYSSDRWLVSSNYLALNNITIGYTFKKDWVKKLGLSELRIYGAAENVALWSARKGLDPRQSYLTSTNSTYSPSRTISGGIRVSF</sequence>
<evidence type="ECO:0000256" key="7">
    <source>
        <dbReference type="PROSITE-ProRule" id="PRU01360"/>
    </source>
</evidence>
<dbReference type="Proteomes" id="UP000711407">
    <property type="component" value="Unassembled WGS sequence"/>
</dbReference>
<dbReference type="InterPro" id="IPR023997">
    <property type="entry name" value="TonB-dep_OMP_SusC/RagA_CS"/>
</dbReference>
<gene>
    <name evidence="10" type="ORF">K8V47_01430</name>
</gene>
<comment type="subcellular location">
    <subcellularLocation>
        <location evidence="1 7">Cell outer membrane</location>
        <topology evidence="1 7">Multi-pass membrane protein</topology>
    </subcellularLocation>
</comment>
<keyword evidence="8" id="KW-0732">Signal</keyword>
<evidence type="ECO:0000256" key="5">
    <source>
        <dbReference type="ARBA" id="ARBA00023136"/>
    </source>
</evidence>
<dbReference type="Pfam" id="PF13715">
    <property type="entry name" value="CarbopepD_reg_2"/>
    <property type="match status" value="1"/>
</dbReference>
<comment type="caution">
    <text evidence="10">The sequence shown here is derived from an EMBL/GenBank/DDBJ whole genome shotgun (WGS) entry which is preliminary data.</text>
</comment>
<dbReference type="InterPro" id="IPR037066">
    <property type="entry name" value="Plug_dom_sf"/>
</dbReference>
<dbReference type="InterPro" id="IPR008969">
    <property type="entry name" value="CarboxyPept-like_regulatory"/>
</dbReference>
<evidence type="ECO:0000256" key="6">
    <source>
        <dbReference type="ARBA" id="ARBA00023237"/>
    </source>
</evidence>
<keyword evidence="4 7" id="KW-0812">Transmembrane</keyword>
<dbReference type="InterPro" id="IPR036942">
    <property type="entry name" value="Beta-barrel_TonB_sf"/>
</dbReference>
<dbReference type="NCBIfam" id="TIGR04057">
    <property type="entry name" value="SusC_RagA_signa"/>
    <property type="match status" value="1"/>
</dbReference>
<keyword evidence="2 7" id="KW-0813">Transport</keyword>
<comment type="similarity">
    <text evidence="7">Belongs to the TonB-dependent receptor family.</text>
</comment>
<dbReference type="EMBL" id="DYXT01000011">
    <property type="protein sequence ID" value="HJE38414.1"/>
    <property type="molecule type" value="Genomic_DNA"/>
</dbReference>
<feature type="domain" description="TonB-dependent receptor plug" evidence="9">
    <location>
        <begin position="113"/>
        <end position="220"/>
    </location>
</feature>
<evidence type="ECO:0000259" key="9">
    <source>
        <dbReference type="Pfam" id="PF07715"/>
    </source>
</evidence>
<dbReference type="Pfam" id="PF07715">
    <property type="entry name" value="Plug"/>
    <property type="match status" value="1"/>
</dbReference>
<dbReference type="NCBIfam" id="TIGR04056">
    <property type="entry name" value="OMP_RagA_SusC"/>
    <property type="match status" value="1"/>
</dbReference>
<name>A0A921JHY4_9BACT</name>
<dbReference type="InterPro" id="IPR039426">
    <property type="entry name" value="TonB-dep_rcpt-like"/>
</dbReference>